<sequence>MIPKIVGVQLAVLLIISISAWLLYDGVTAISLLAAGISILIPNIFMAANISLLKFHKVFFWIGVFLNKFVIVLLFGISIMIIKEPNLLAFLIGIIIVTQVPLGYVLVSSLRKDKVII</sequence>
<feature type="transmembrane region" description="Helical" evidence="6">
    <location>
        <begin position="59"/>
        <end position="82"/>
    </location>
</feature>
<evidence type="ECO:0000256" key="3">
    <source>
        <dbReference type="ARBA" id="ARBA00022692"/>
    </source>
</evidence>
<dbReference type="InterPro" id="IPR005598">
    <property type="entry name" value="ATP_synth_I"/>
</dbReference>
<keyword evidence="4 6" id="KW-1133">Transmembrane helix</keyword>
<keyword evidence="5 6" id="KW-0472">Membrane</keyword>
<evidence type="ECO:0000256" key="6">
    <source>
        <dbReference type="SAM" id="Phobius"/>
    </source>
</evidence>
<evidence type="ECO:0000313" key="8">
    <source>
        <dbReference type="Proteomes" id="UP001449178"/>
    </source>
</evidence>
<dbReference type="RefSeq" id="WP_026878832.1">
    <property type="nucleotide sequence ID" value="NZ_AZOD01000014.1"/>
</dbReference>
<dbReference type="Proteomes" id="UP001449178">
    <property type="component" value="Chromosome"/>
</dbReference>
<accession>A0ABZ3C074</accession>
<evidence type="ECO:0000256" key="1">
    <source>
        <dbReference type="ARBA" id="ARBA00004651"/>
    </source>
</evidence>
<feature type="transmembrane region" description="Helical" evidence="6">
    <location>
        <begin position="30"/>
        <end position="52"/>
    </location>
</feature>
<keyword evidence="3 6" id="KW-0812">Transmembrane</keyword>
<organism evidence="7 8">
    <name type="scientific">Ignatzschineria larvae DSM 13226</name>
    <dbReference type="NCBI Taxonomy" id="1111732"/>
    <lineage>
        <taxon>Bacteria</taxon>
        <taxon>Pseudomonadati</taxon>
        <taxon>Pseudomonadota</taxon>
        <taxon>Gammaproteobacteria</taxon>
        <taxon>Cardiobacteriales</taxon>
        <taxon>Ignatzschineriaceae</taxon>
        <taxon>Ignatzschineria</taxon>
    </lineage>
</organism>
<feature type="transmembrane region" description="Helical" evidence="6">
    <location>
        <begin position="5"/>
        <end position="24"/>
    </location>
</feature>
<feature type="transmembrane region" description="Helical" evidence="6">
    <location>
        <begin position="88"/>
        <end position="107"/>
    </location>
</feature>
<dbReference type="EMBL" id="CP150637">
    <property type="protein sequence ID" value="WZW87527.1"/>
    <property type="molecule type" value="Genomic_DNA"/>
</dbReference>
<evidence type="ECO:0000256" key="2">
    <source>
        <dbReference type="ARBA" id="ARBA00022475"/>
    </source>
</evidence>
<comment type="subcellular location">
    <subcellularLocation>
        <location evidence="1">Cell membrane</location>
        <topology evidence="1">Multi-pass membrane protein</topology>
    </subcellularLocation>
</comment>
<proteinExistence type="predicted"/>
<keyword evidence="8" id="KW-1185">Reference proteome</keyword>
<evidence type="ECO:0000313" key="7">
    <source>
        <dbReference type="EMBL" id="WZW87527.1"/>
    </source>
</evidence>
<name>A0ABZ3C074_9GAMM</name>
<protein>
    <submittedName>
        <fullName evidence="7">ATP synthase subunit I</fullName>
    </submittedName>
</protein>
<keyword evidence="2" id="KW-1003">Cell membrane</keyword>
<reference evidence="7 8" key="1">
    <citation type="submission" date="2024-03" db="EMBL/GenBank/DDBJ databases">
        <title>Complete Genome Sequence and Annotation of Ignatzschineria larvae DSM 13226.</title>
        <authorList>
            <person name="Cantrell E."/>
            <person name="Burcham Z.M."/>
        </authorList>
    </citation>
    <scope>NUCLEOTIDE SEQUENCE [LARGE SCALE GENOMIC DNA]</scope>
    <source>
        <strain evidence="7 8">DSM 13226</strain>
    </source>
</reference>
<evidence type="ECO:0000256" key="5">
    <source>
        <dbReference type="ARBA" id="ARBA00023136"/>
    </source>
</evidence>
<gene>
    <name evidence="7" type="ORF">WMO13_09160</name>
</gene>
<dbReference type="Pfam" id="PF03899">
    <property type="entry name" value="ATP-synt_I"/>
    <property type="match status" value="1"/>
</dbReference>
<evidence type="ECO:0000256" key="4">
    <source>
        <dbReference type="ARBA" id="ARBA00022989"/>
    </source>
</evidence>